<gene>
    <name evidence="1" type="ORF">CPT_Stubb_167</name>
</gene>
<protein>
    <submittedName>
        <fullName evidence="1">Uncharacterized protein</fullName>
    </submittedName>
</protein>
<proteinExistence type="predicted"/>
<evidence type="ECO:0000313" key="2">
    <source>
        <dbReference type="Proteomes" id="UP000269143"/>
    </source>
</evidence>
<dbReference type="EMBL" id="MH830339">
    <property type="protein sequence ID" value="AYJ73283.1"/>
    <property type="molecule type" value="Genomic_DNA"/>
</dbReference>
<dbReference type="Proteomes" id="UP000269143">
    <property type="component" value="Segment"/>
</dbReference>
<evidence type="ECO:0000313" key="1">
    <source>
        <dbReference type="EMBL" id="AYJ73283.1"/>
    </source>
</evidence>
<sequence>MSKELDKDIVAKLKEAFPKGLPDSSSLFFATEANPIKSYQELRRVLDVTTAVGNRKCYKTLMALLNTDAPVDPEPEPEPEPTKVTLKIIGNDTVVEGEEYSFDVRAEGGAANNTVVKVNGVVNNKYKVVAELPTITIEATASNADKVTKVVTVEAKPLPEETE</sequence>
<accession>A0A3B8DJ98</accession>
<organism evidence="1 2">
    <name type="scientific">Proteus phage Stubb</name>
    <dbReference type="NCBI Taxonomy" id="2315597"/>
    <lineage>
        <taxon>Viruses</taxon>
        <taxon>Duplodnaviria</taxon>
        <taxon>Heunggongvirae</taxon>
        <taxon>Uroviricota</taxon>
        <taxon>Caudoviricetes</taxon>
        <taxon>Demerecviridae</taxon>
        <taxon>Novosibvirus</taxon>
        <taxon>Novosibvirus stubb</taxon>
    </lineage>
</organism>
<keyword evidence="2" id="KW-1185">Reference proteome</keyword>
<name>A0A3B8DJ98_9CAUD</name>
<reference evidence="2" key="1">
    <citation type="submission" date="2018-09" db="EMBL/GenBank/DDBJ databases">
        <title>Complete genome of Proteus mirabilis phage Stubb.</title>
        <authorList>
            <person name="Bourgeois T.A."/>
            <person name="Lessor L."/>
            <person name="O'Leary C.J."/>
            <person name="Liu M."/>
        </authorList>
    </citation>
    <scope>NUCLEOTIDE SEQUENCE [LARGE SCALE GENOMIC DNA]</scope>
</reference>